<dbReference type="KEGG" id="pco:PHACADRAFT_252926"/>
<evidence type="ECO:0000313" key="1">
    <source>
        <dbReference type="EMBL" id="EKM58522.1"/>
    </source>
</evidence>
<proteinExistence type="predicted"/>
<dbReference type="EMBL" id="JH930470">
    <property type="protein sequence ID" value="EKM58522.1"/>
    <property type="molecule type" value="Genomic_DNA"/>
</dbReference>
<dbReference type="HOGENOM" id="CLU_2171930_0_0_1"/>
<keyword evidence="2" id="KW-1185">Reference proteome</keyword>
<name>K5X6L8_PHACS</name>
<evidence type="ECO:0000313" key="2">
    <source>
        <dbReference type="Proteomes" id="UP000008370"/>
    </source>
</evidence>
<reference evidence="1 2" key="1">
    <citation type="journal article" date="2012" name="BMC Genomics">
        <title>Comparative genomics of the white-rot fungi, Phanerochaete carnosa and P. chrysosporium, to elucidate the genetic basis of the distinct wood types they colonize.</title>
        <authorList>
            <person name="Suzuki H."/>
            <person name="MacDonald J."/>
            <person name="Syed K."/>
            <person name="Salamov A."/>
            <person name="Hori C."/>
            <person name="Aerts A."/>
            <person name="Henrissat B."/>
            <person name="Wiebenga A."/>
            <person name="vanKuyk P.A."/>
            <person name="Barry K."/>
            <person name="Lindquist E."/>
            <person name="LaButti K."/>
            <person name="Lapidus A."/>
            <person name="Lucas S."/>
            <person name="Coutinho P."/>
            <person name="Gong Y."/>
            <person name="Samejima M."/>
            <person name="Mahadevan R."/>
            <person name="Abou-Zaid M."/>
            <person name="de Vries R.P."/>
            <person name="Igarashi K."/>
            <person name="Yadav J.S."/>
            <person name="Grigoriev I.V."/>
            <person name="Master E.R."/>
        </authorList>
    </citation>
    <scope>NUCLEOTIDE SEQUENCE [LARGE SCALE GENOMIC DNA]</scope>
    <source>
        <strain evidence="1 2">HHB-10118-sp</strain>
    </source>
</reference>
<dbReference type="GeneID" id="18915618"/>
<gene>
    <name evidence="1" type="ORF">PHACADRAFT_252926</name>
</gene>
<dbReference type="OrthoDB" id="20529at2759"/>
<accession>K5X6L8</accession>
<dbReference type="InParanoid" id="K5X6L8"/>
<protein>
    <submittedName>
        <fullName evidence="1">Uncharacterized protein</fullName>
    </submittedName>
</protein>
<sequence>MFLQLDKCPQLQFLYVYDGIRQISGRGFQRDDDVHLSTPTLNFDFKRLRFLALEHNWMNITRDNRGAVDVFQWPTRQCFYSGLEGAERLGEDGEWLVRYNRELMDLSTYV</sequence>
<dbReference type="AlphaFoldDB" id="K5X6L8"/>
<dbReference type="Proteomes" id="UP000008370">
    <property type="component" value="Unassembled WGS sequence"/>
</dbReference>
<dbReference type="RefSeq" id="XP_007393833.1">
    <property type="nucleotide sequence ID" value="XM_007393771.1"/>
</dbReference>
<organism evidence="1 2">
    <name type="scientific">Phanerochaete carnosa (strain HHB-10118-sp)</name>
    <name type="common">White-rot fungus</name>
    <name type="synonym">Peniophora carnosa</name>
    <dbReference type="NCBI Taxonomy" id="650164"/>
    <lineage>
        <taxon>Eukaryota</taxon>
        <taxon>Fungi</taxon>
        <taxon>Dikarya</taxon>
        <taxon>Basidiomycota</taxon>
        <taxon>Agaricomycotina</taxon>
        <taxon>Agaricomycetes</taxon>
        <taxon>Polyporales</taxon>
        <taxon>Phanerochaetaceae</taxon>
        <taxon>Phanerochaete</taxon>
    </lineage>
</organism>